<dbReference type="Pfam" id="PF00027">
    <property type="entry name" value="cNMP_binding"/>
    <property type="match status" value="1"/>
</dbReference>
<dbReference type="SUPFAM" id="SSF51206">
    <property type="entry name" value="cAMP-binding domain-like"/>
    <property type="match status" value="1"/>
</dbReference>
<proteinExistence type="predicted"/>
<feature type="domain" description="Cyclic nucleotide-binding" evidence="1">
    <location>
        <begin position="19"/>
        <end position="123"/>
    </location>
</feature>
<dbReference type="PROSITE" id="PS50042">
    <property type="entry name" value="CNMP_BINDING_3"/>
    <property type="match status" value="1"/>
</dbReference>
<dbReference type="InterPro" id="IPR014710">
    <property type="entry name" value="RmlC-like_jellyroll"/>
</dbReference>
<protein>
    <submittedName>
        <fullName evidence="2">Cyclic nucleotide-binding domain-containing protein</fullName>
    </submittedName>
</protein>
<name>A0ABT3IQS2_9BACT</name>
<dbReference type="Proteomes" id="UP001207742">
    <property type="component" value="Unassembled WGS sequence"/>
</dbReference>
<sequence length="123" mass="13673">MSTHTQQTALDHLRAFIENLSPISAESWQQLTPALTTLTFRKKEELLQTGQVCQALFFISSGYCRAFYDKDGQDINTAFFFEGEIATNINSFGTGEPSVFTIQACETVTVVKFDKAALYTAAK</sequence>
<gene>
    <name evidence="2" type="ORF">OL497_20555</name>
</gene>
<comment type="caution">
    <text evidence="2">The sequence shown here is derived from an EMBL/GenBank/DDBJ whole genome shotgun (WGS) entry which is preliminary data.</text>
</comment>
<organism evidence="2 3">
    <name type="scientific">Chitinophaga nivalis</name>
    <dbReference type="NCBI Taxonomy" id="2991709"/>
    <lineage>
        <taxon>Bacteria</taxon>
        <taxon>Pseudomonadati</taxon>
        <taxon>Bacteroidota</taxon>
        <taxon>Chitinophagia</taxon>
        <taxon>Chitinophagales</taxon>
        <taxon>Chitinophagaceae</taxon>
        <taxon>Chitinophaga</taxon>
    </lineage>
</organism>
<dbReference type="EMBL" id="JAPDNS010000002">
    <property type="protein sequence ID" value="MCW3486305.1"/>
    <property type="molecule type" value="Genomic_DNA"/>
</dbReference>
<accession>A0ABT3IQS2</accession>
<dbReference type="RefSeq" id="WP_264733121.1">
    <property type="nucleotide sequence ID" value="NZ_JAPDNR010000001.1"/>
</dbReference>
<keyword evidence="3" id="KW-1185">Reference proteome</keyword>
<dbReference type="Gene3D" id="2.60.120.10">
    <property type="entry name" value="Jelly Rolls"/>
    <property type="match status" value="1"/>
</dbReference>
<reference evidence="2 3" key="1">
    <citation type="submission" date="2022-10" db="EMBL/GenBank/DDBJ databases">
        <title>Chitinophaga nivalis PC15 sp. nov., isolated from Pyeongchang county, South Korea.</title>
        <authorList>
            <person name="Trinh H.N."/>
        </authorList>
    </citation>
    <scope>NUCLEOTIDE SEQUENCE [LARGE SCALE GENOMIC DNA]</scope>
    <source>
        <strain evidence="2 3">PC14</strain>
    </source>
</reference>
<dbReference type="InterPro" id="IPR018490">
    <property type="entry name" value="cNMP-bd_dom_sf"/>
</dbReference>
<dbReference type="InterPro" id="IPR000595">
    <property type="entry name" value="cNMP-bd_dom"/>
</dbReference>
<evidence type="ECO:0000313" key="2">
    <source>
        <dbReference type="EMBL" id="MCW3486305.1"/>
    </source>
</evidence>
<evidence type="ECO:0000313" key="3">
    <source>
        <dbReference type="Proteomes" id="UP001207742"/>
    </source>
</evidence>
<evidence type="ECO:0000259" key="1">
    <source>
        <dbReference type="PROSITE" id="PS50042"/>
    </source>
</evidence>